<dbReference type="EMBL" id="LT934425">
    <property type="protein sequence ID" value="SOH05828.1"/>
    <property type="molecule type" value="Genomic_DNA"/>
</dbReference>
<dbReference type="InterPro" id="IPR050515">
    <property type="entry name" value="Beta-lactam/transpept"/>
</dbReference>
<keyword evidence="8" id="KW-0808">Transferase</keyword>
<evidence type="ECO:0000259" key="6">
    <source>
        <dbReference type="Pfam" id="PF03717"/>
    </source>
</evidence>
<dbReference type="KEGG" id="kst:KSMBR1_3352"/>
<dbReference type="InterPro" id="IPR001460">
    <property type="entry name" value="PCN-bd_Tpept"/>
</dbReference>
<evidence type="ECO:0000256" key="2">
    <source>
        <dbReference type="ARBA" id="ARBA00022645"/>
    </source>
</evidence>
<reference evidence="7" key="2">
    <citation type="submission" date="2006-01" db="EMBL/GenBank/DDBJ databases">
        <authorList>
            <person name="Genoscope"/>
        </authorList>
    </citation>
    <scope>NUCLEOTIDE SEQUENCE</scope>
</reference>
<evidence type="ECO:0000313" key="10">
    <source>
        <dbReference type="Proteomes" id="UP000221734"/>
    </source>
</evidence>
<dbReference type="Gene3D" id="3.30.450.330">
    <property type="match status" value="1"/>
</dbReference>
<reference evidence="7" key="1">
    <citation type="journal article" date="2006" name="Nature">
        <title>Deciphering the evolution and metabolism of an anammox bacterium from a community genome.</title>
        <authorList>
            <person name="Strous M."/>
            <person name="Pelletier E."/>
            <person name="Mangenot S."/>
            <person name="Rattei T."/>
            <person name="Lehner A."/>
            <person name="Taylor M.W."/>
            <person name="Horn M."/>
            <person name="Daims H."/>
            <person name="Bartol-Mavel D."/>
            <person name="Wincker P."/>
            <person name="Barbe V."/>
            <person name="Fonknechten N."/>
            <person name="Vallenet D."/>
            <person name="Segurens B."/>
            <person name="Schenowitz-Truong C."/>
            <person name="Medigue C."/>
            <person name="Collingro A."/>
            <person name="Snel B."/>
            <person name="Dutilh B.E."/>
            <person name="OpDenCamp H.J.M."/>
            <person name="vanDerDrift C."/>
            <person name="Cirpus I."/>
            <person name="vanDePas-Schoonen K.T."/>
            <person name="Harhangi H.R."/>
            <person name="vanNiftrik L."/>
            <person name="Schmid M."/>
            <person name="Keltjens J."/>
            <person name="vanDeVossenberg J."/>
            <person name="Kartal B."/>
            <person name="Meier H."/>
            <person name="Frishman D."/>
            <person name="Huynen M.A."/>
            <person name="Mewes H."/>
            <person name="Weissenbach J."/>
            <person name="Jetten M.S.M."/>
            <person name="Wagner M."/>
            <person name="LePaslier D."/>
        </authorList>
    </citation>
    <scope>NUCLEOTIDE SEQUENCE</scope>
</reference>
<keyword evidence="10" id="KW-1185">Reference proteome</keyword>
<keyword evidence="3 4" id="KW-0472">Membrane</keyword>
<dbReference type="GO" id="GO:0071555">
    <property type="term" value="P:cell wall organization"/>
    <property type="evidence" value="ECO:0007669"/>
    <property type="project" value="TreeGrafter"/>
</dbReference>
<dbReference type="Pfam" id="PF03717">
    <property type="entry name" value="PBP_dimer"/>
    <property type="match status" value="1"/>
</dbReference>
<comment type="subcellular location">
    <subcellularLocation>
        <location evidence="1">Membrane</location>
    </subcellularLocation>
</comment>
<feature type="domain" description="Penicillin-binding protein transpeptidase" evidence="5">
    <location>
        <begin position="243"/>
        <end position="553"/>
    </location>
</feature>
<dbReference type="Gene3D" id="3.90.1310.10">
    <property type="entry name" value="Penicillin-binding protein 2a (Domain 2)"/>
    <property type="match status" value="1"/>
</dbReference>
<dbReference type="PANTHER" id="PTHR30627">
    <property type="entry name" value="PEPTIDOGLYCAN D,D-TRANSPEPTIDASE"/>
    <property type="match status" value="1"/>
</dbReference>
<reference evidence="9" key="4">
    <citation type="submission" date="2017-10" db="EMBL/GenBank/DDBJ databases">
        <authorList>
            <person name="Banno H."/>
            <person name="Chua N.-H."/>
        </authorList>
    </citation>
    <scope>NUCLEOTIDE SEQUENCE [LARGE SCALE GENOMIC DNA]</scope>
    <source>
        <strain evidence="9">Kuenenia_mbr1_ru-nijmegen</strain>
    </source>
</reference>
<dbReference type="SUPFAM" id="SSF56519">
    <property type="entry name" value="Penicillin binding protein dimerisation domain"/>
    <property type="match status" value="1"/>
</dbReference>
<evidence type="ECO:0000259" key="5">
    <source>
        <dbReference type="Pfam" id="PF00905"/>
    </source>
</evidence>
<dbReference type="AlphaFoldDB" id="Q1Q6B5"/>
<sequence length="571" mass="64043">MYFKNMHRFWTNTIGFMLILVFIGLAVNLCRIQVLEHDKYLKLAKAQQSKKVALSARRGLILDRNGRKLAESLRVGSVYANPSAIKDVSLVASHLSKVLHLNPSKVSAKLEKDKKFVWIKRRVSDEELKEIRKLSLQGVYIEHEYQRFYQNGPLGSHVIGFTDIDENGLEGIELSCNQALQGEPGYKRMYRDAQQSNILTADTEMRRPRHGNNVMLTIDANIQRFAEEELENLDKTWSPASATAIVMDISTGEILAMANLPAYDLNNVGKYPARARKNLAVTDYYEPGSIIKPIVLAGIFENKLARPNDMINCENGRYVMGKRILHDSHRYDTLTVAEIVTHSSNIGMAKLGMRMGIERMYRHLEQFNFGNKSGIELSGEQGGIFRPMKSWSKQFSLVSVSIGHEIAATPLQFVTIFSSIANGGLLLKPVIIKSITGNDGKVKEEYPVPQVVRRVMSEEVARDLLNPILVDVVRNGTGKRAFLAEYEVAGKTGTSQKVNKSDGRYSRNKYIASFVAYAPADNPRICVLIMADEPKGAYYGGTVAAPSVREIIKKTLQYLEVEPLKLKMAMH</sequence>
<keyword evidence="8" id="KW-0328">Glycosyltransferase</keyword>
<keyword evidence="4" id="KW-0812">Transmembrane</keyword>
<dbReference type="Proteomes" id="UP000501926">
    <property type="component" value="Chromosome"/>
</dbReference>
<reference evidence="8 11" key="5">
    <citation type="submission" date="2020-02" db="EMBL/GenBank/DDBJ databases">
        <title>Newly sequenced genome of strain CSTR1 showed variability in Candidatus Kuenenia stuttgartiensis genomes.</title>
        <authorList>
            <person name="Ding C."/>
            <person name="Adrian L."/>
        </authorList>
    </citation>
    <scope>NUCLEOTIDE SEQUENCE [LARGE SCALE GENOMIC DNA]</scope>
    <source>
        <strain evidence="8 11">CSTR1</strain>
    </source>
</reference>
<dbReference type="EMBL" id="CT573071">
    <property type="protein sequence ID" value="CAJ73122.1"/>
    <property type="molecule type" value="Genomic_DNA"/>
</dbReference>
<dbReference type="RefSeq" id="WP_099326362.1">
    <property type="nucleotide sequence ID" value="NZ_CP049055.1"/>
</dbReference>
<dbReference type="SUPFAM" id="SSF56601">
    <property type="entry name" value="beta-lactamase/transpeptidase-like"/>
    <property type="match status" value="1"/>
</dbReference>
<dbReference type="EMBL" id="CP049055">
    <property type="protein sequence ID" value="QII13076.1"/>
    <property type="molecule type" value="Genomic_DNA"/>
</dbReference>
<dbReference type="Gene3D" id="1.10.150.770">
    <property type="match status" value="1"/>
</dbReference>
<dbReference type="InterPro" id="IPR012338">
    <property type="entry name" value="Beta-lactam/transpept-like"/>
</dbReference>
<accession>Q1Q6B5</accession>
<dbReference type="Proteomes" id="UP000221734">
    <property type="component" value="Chromosome Kuenenia_stuttgartiensis_MBR1"/>
</dbReference>
<evidence type="ECO:0000256" key="4">
    <source>
        <dbReference type="SAM" id="Phobius"/>
    </source>
</evidence>
<proteinExistence type="predicted"/>
<dbReference type="GO" id="GO:0004180">
    <property type="term" value="F:carboxypeptidase activity"/>
    <property type="evidence" value="ECO:0007669"/>
    <property type="project" value="UniProtKB-KW"/>
</dbReference>
<evidence type="ECO:0000313" key="8">
    <source>
        <dbReference type="EMBL" id="QII13076.1"/>
    </source>
</evidence>
<keyword evidence="2" id="KW-0645">Protease</keyword>
<keyword evidence="2" id="KW-0121">Carboxypeptidase</keyword>
<keyword evidence="4" id="KW-1133">Transmembrane helix</keyword>
<evidence type="ECO:0000313" key="7">
    <source>
        <dbReference type="EMBL" id="CAJ73122.1"/>
    </source>
</evidence>
<organism evidence="7">
    <name type="scientific">Kuenenia stuttgartiensis</name>
    <dbReference type="NCBI Taxonomy" id="174633"/>
    <lineage>
        <taxon>Bacteria</taxon>
        <taxon>Pseudomonadati</taxon>
        <taxon>Planctomycetota</taxon>
        <taxon>Candidatus Brocadiia</taxon>
        <taxon>Candidatus Brocadiales</taxon>
        <taxon>Candidatus Brocadiaceae</taxon>
        <taxon>Candidatus Kuenenia</taxon>
    </lineage>
</organism>
<keyword evidence="7" id="KW-0132">Cell division</keyword>
<dbReference type="PANTHER" id="PTHR30627:SF1">
    <property type="entry name" value="PEPTIDOGLYCAN D,D-TRANSPEPTIDASE FTSI"/>
    <property type="match status" value="1"/>
</dbReference>
<dbReference type="InterPro" id="IPR005311">
    <property type="entry name" value="PBP_dimer"/>
</dbReference>
<evidence type="ECO:0000313" key="11">
    <source>
        <dbReference type="Proteomes" id="UP000501926"/>
    </source>
</evidence>
<dbReference type="Pfam" id="PF00905">
    <property type="entry name" value="Transpeptidase"/>
    <property type="match status" value="1"/>
</dbReference>
<feature type="transmembrane region" description="Helical" evidence="4">
    <location>
        <begin position="9"/>
        <end position="29"/>
    </location>
</feature>
<dbReference type="GO" id="GO:0008658">
    <property type="term" value="F:penicillin binding"/>
    <property type="evidence" value="ECO:0007669"/>
    <property type="project" value="InterPro"/>
</dbReference>
<protein>
    <submittedName>
        <fullName evidence="8">Cell division protein FtsI (Peptidoglycan synthetase)</fullName>
        <ecNumber evidence="8">2.4.1.129</ecNumber>
    </submittedName>
    <submittedName>
        <fullName evidence="7">Similar to cell division protein FtsI</fullName>
    </submittedName>
</protein>
<dbReference type="GO" id="GO:0005886">
    <property type="term" value="C:plasma membrane"/>
    <property type="evidence" value="ECO:0007669"/>
    <property type="project" value="TreeGrafter"/>
</dbReference>
<gene>
    <name evidence="7" type="primary">ftsI</name>
    <name evidence="8" type="ORF">KsCSTR_36970</name>
    <name evidence="9" type="ORF">KSMBR1_3352</name>
    <name evidence="7" type="ORF">kuste2376</name>
</gene>
<keyword evidence="2" id="KW-0378">Hydrolase</keyword>
<evidence type="ECO:0000313" key="9">
    <source>
        <dbReference type="EMBL" id="SOH05828.1"/>
    </source>
</evidence>
<dbReference type="OrthoDB" id="9770103at2"/>
<dbReference type="InterPro" id="IPR036138">
    <property type="entry name" value="PBP_dimer_sf"/>
</dbReference>
<feature type="domain" description="Penicillin-binding protein dimerisation" evidence="6">
    <location>
        <begin position="55"/>
        <end position="196"/>
    </location>
</feature>
<dbReference type="EC" id="2.4.1.129" evidence="8"/>
<dbReference type="Gene3D" id="3.40.710.10">
    <property type="entry name" value="DD-peptidase/beta-lactamase superfamily"/>
    <property type="match status" value="1"/>
</dbReference>
<reference evidence="10" key="3">
    <citation type="submission" date="2017-10" db="EMBL/GenBank/DDBJ databases">
        <authorList>
            <person name="Frank J."/>
        </authorList>
    </citation>
    <scope>NUCLEOTIDE SEQUENCE [LARGE SCALE GENOMIC DNA]</scope>
</reference>
<name>Q1Q6B5_KUEST</name>
<evidence type="ECO:0000256" key="1">
    <source>
        <dbReference type="ARBA" id="ARBA00004370"/>
    </source>
</evidence>
<dbReference type="GO" id="GO:0051301">
    <property type="term" value="P:cell division"/>
    <property type="evidence" value="ECO:0007669"/>
    <property type="project" value="UniProtKB-KW"/>
</dbReference>
<dbReference type="GO" id="GO:0016757">
    <property type="term" value="F:glycosyltransferase activity"/>
    <property type="evidence" value="ECO:0007669"/>
    <property type="project" value="UniProtKB-KW"/>
</dbReference>
<keyword evidence="7" id="KW-0131">Cell cycle</keyword>
<evidence type="ECO:0000256" key="3">
    <source>
        <dbReference type="ARBA" id="ARBA00023136"/>
    </source>
</evidence>